<dbReference type="OrthoDB" id="55761at2157"/>
<dbReference type="EMBL" id="CP002535">
    <property type="protein sequence ID" value="AEE94325.1"/>
    <property type="molecule type" value="Genomic_DNA"/>
</dbReference>
<gene>
    <name evidence="1" type="ordered locus">Ahos_1442</name>
</gene>
<sequence length="103" mass="11329">MKIVLSVDSEEKIPMSITAASHLSEMPETEEVEVVYLNGGIAAVTQRNRIAPLLKNEKVNVVACGTSMEARTKEELAPGVIYVPASLKEIIKRIQEGYIYLVL</sequence>
<dbReference type="eggNOG" id="arCOG04394">
    <property type="taxonomic scope" value="Archaea"/>
</dbReference>
<dbReference type="InterPro" id="IPR027396">
    <property type="entry name" value="DsrEFH-like"/>
</dbReference>
<evidence type="ECO:0000313" key="2">
    <source>
        <dbReference type="Proteomes" id="UP000008458"/>
    </source>
</evidence>
<dbReference type="AlphaFoldDB" id="F4B523"/>
<organism evidence="1 2">
    <name type="scientific">Acidianus hospitalis (strain W1)</name>
    <dbReference type="NCBI Taxonomy" id="933801"/>
    <lineage>
        <taxon>Archaea</taxon>
        <taxon>Thermoproteota</taxon>
        <taxon>Thermoprotei</taxon>
        <taxon>Sulfolobales</taxon>
        <taxon>Sulfolobaceae</taxon>
        <taxon>Acidianus</taxon>
    </lineage>
</organism>
<dbReference type="RefSeq" id="WP_013776240.1">
    <property type="nucleotide sequence ID" value="NC_015518.1"/>
</dbReference>
<dbReference type="GeneID" id="10600938"/>
<dbReference type="Gene3D" id="3.40.1260.10">
    <property type="entry name" value="DsrEFH-like"/>
    <property type="match status" value="1"/>
</dbReference>
<name>F4B523_ACIHW</name>
<reference key="2">
    <citation type="journal article" date="2011" name="Extremophiles">
        <title>Genomic analyses of Acidianus hospitalis W1 a host for studying crenarchaeal virus and plasmid life cycles.</title>
        <authorList>
            <person name="You X.Y."/>
            <person name="Liu C."/>
            <person name="Wang S.Y."/>
            <person name="Jiang C.Y."/>
            <person name="Shah S.A."/>
            <person name="Prangishvili D."/>
            <person name="Liu S.J."/>
            <person name="Garrett R.A."/>
        </authorList>
    </citation>
    <scope>NUCLEOTIDE SEQUENCE</scope>
    <source>
        <strain>W1</strain>
    </source>
</reference>
<dbReference type="KEGG" id="aho:Ahos_1442"/>
<dbReference type="SUPFAM" id="SSF75169">
    <property type="entry name" value="DsrEFH-like"/>
    <property type="match status" value="1"/>
</dbReference>
<proteinExistence type="predicted"/>
<accession>F4B523</accession>
<evidence type="ECO:0000313" key="1">
    <source>
        <dbReference type="EMBL" id="AEE94325.1"/>
    </source>
</evidence>
<dbReference type="HOGENOM" id="CLU_127515_4_1_2"/>
<reference evidence="1 2" key="1">
    <citation type="journal article" date="2011" name="Extremophiles">
        <title>Genomic analysis of Acidianus hospitalis W1 a host for studying crenarchaeal virus and plasmid life cycles.</title>
        <authorList>
            <person name="You X.Y."/>
            <person name="Liu C."/>
            <person name="Wang S.Y."/>
            <person name="Jiang C.Y."/>
            <person name="Shah S.A."/>
            <person name="Prangishvili D."/>
            <person name="She Q."/>
            <person name="Liu S.J."/>
            <person name="Garrett R.A."/>
        </authorList>
    </citation>
    <scope>NUCLEOTIDE SEQUENCE [LARGE SCALE GENOMIC DNA]</scope>
    <source>
        <strain evidence="1 2">W1</strain>
    </source>
</reference>
<protein>
    <submittedName>
        <fullName evidence="1">Uncharacterized protein</fullName>
    </submittedName>
</protein>
<dbReference type="Proteomes" id="UP000008458">
    <property type="component" value="Chromosome"/>
</dbReference>
<keyword evidence="2" id="KW-1185">Reference proteome</keyword>